<organism evidence="2 3">
    <name type="scientific">Pseudocercospora eumusae</name>
    <dbReference type="NCBI Taxonomy" id="321146"/>
    <lineage>
        <taxon>Eukaryota</taxon>
        <taxon>Fungi</taxon>
        <taxon>Dikarya</taxon>
        <taxon>Ascomycota</taxon>
        <taxon>Pezizomycotina</taxon>
        <taxon>Dothideomycetes</taxon>
        <taxon>Dothideomycetidae</taxon>
        <taxon>Mycosphaerellales</taxon>
        <taxon>Mycosphaerellaceae</taxon>
        <taxon>Pseudocercospora</taxon>
    </lineage>
</organism>
<evidence type="ECO:0000313" key="2">
    <source>
        <dbReference type="EMBL" id="KXT02090.1"/>
    </source>
</evidence>
<name>A0A139HI08_9PEZI</name>
<keyword evidence="1" id="KW-0732">Signal</keyword>
<gene>
    <name evidence="2" type="ORF">AC578_6708</name>
</gene>
<comment type="caution">
    <text evidence="2">The sequence shown here is derived from an EMBL/GenBank/DDBJ whole genome shotgun (WGS) entry which is preliminary data.</text>
</comment>
<dbReference type="EMBL" id="LFZN01000046">
    <property type="protein sequence ID" value="KXT02090.1"/>
    <property type="molecule type" value="Genomic_DNA"/>
</dbReference>
<protein>
    <recommendedName>
        <fullName evidence="4">LysM domain-containing protein</fullName>
    </recommendedName>
</protein>
<dbReference type="Proteomes" id="UP000070133">
    <property type="component" value="Unassembled WGS sequence"/>
</dbReference>
<feature type="signal peptide" evidence="1">
    <location>
        <begin position="1"/>
        <end position="18"/>
    </location>
</feature>
<feature type="chain" id="PRO_5007806779" description="LysM domain-containing protein" evidence="1">
    <location>
        <begin position="19"/>
        <end position="310"/>
    </location>
</feature>
<proteinExistence type="predicted"/>
<dbReference type="OrthoDB" id="3647166at2759"/>
<evidence type="ECO:0000313" key="3">
    <source>
        <dbReference type="Proteomes" id="UP000070133"/>
    </source>
</evidence>
<sequence>MKPTYFGLAAAAAGLALAAPPVARDEWPITLPWPTAAPIPTPDPNWQPADDQVCLYLTNDYFWQGYGVNLCMTNDQCSPKVPDSLNANISSAGPNENEVCYLYSEIDCAGTASAPIAYPGYDNLGKIGFDKLARSWKCWRTDNVTASSTSSTRVAPSPFPESTSSSTTESRVTIVVTLPATSTTVSVSVSSTTTAWPTLTTSSSSDPTAEATTTSVYSTVTGFDTQISPRVVTHTYVNGSTVVTTLMKRDVSTTVEQKYICTTLYSLETYVPTGSTSSLMTNWYTMWYQCAGLSTRSSSVQYASTTTDVH</sequence>
<dbReference type="AlphaFoldDB" id="A0A139HI08"/>
<keyword evidence="3" id="KW-1185">Reference proteome</keyword>
<dbReference type="STRING" id="321146.A0A139HI08"/>
<reference evidence="2 3" key="1">
    <citation type="submission" date="2015-07" db="EMBL/GenBank/DDBJ databases">
        <title>Comparative genomics of the Sigatoka disease complex on banana suggests a link between parallel evolutionary changes in Pseudocercospora fijiensis and Pseudocercospora eumusae and increased virulence on the banana host.</title>
        <authorList>
            <person name="Chang T.-C."/>
            <person name="Salvucci A."/>
            <person name="Crous P.W."/>
            <person name="Stergiopoulos I."/>
        </authorList>
    </citation>
    <scope>NUCLEOTIDE SEQUENCE [LARGE SCALE GENOMIC DNA]</scope>
    <source>
        <strain evidence="2 3">CBS 114824</strain>
    </source>
</reference>
<evidence type="ECO:0008006" key="4">
    <source>
        <dbReference type="Google" id="ProtNLM"/>
    </source>
</evidence>
<evidence type="ECO:0000256" key="1">
    <source>
        <dbReference type="SAM" id="SignalP"/>
    </source>
</evidence>
<accession>A0A139HI08</accession>